<sequence>MNRANTKASSQGEKEVGQKYSKALTVVTISFVLVLLDAQRRQRLDTVIDGKRNSQMILAGSVSMSDHFEGNVDAAWQQRRINFRSTFILSNGINYHHIPGGVHIMLLGCITCFTDKYTLAFSMSDTIQGISVDYRCEK</sequence>
<name>A0A1X0RKH7_RHIZD</name>
<organism evidence="1 2">
    <name type="scientific">Rhizopus microsporus</name>
    <dbReference type="NCBI Taxonomy" id="58291"/>
    <lineage>
        <taxon>Eukaryota</taxon>
        <taxon>Fungi</taxon>
        <taxon>Fungi incertae sedis</taxon>
        <taxon>Mucoromycota</taxon>
        <taxon>Mucoromycotina</taxon>
        <taxon>Mucoromycetes</taxon>
        <taxon>Mucorales</taxon>
        <taxon>Mucorineae</taxon>
        <taxon>Rhizopodaceae</taxon>
        <taxon>Rhizopus</taxon>
    </lineage>
</organism>
<evidence type="ECO:0000313" key="1">
    <source>
        <dbReference type="EMBL" id="ORE12408.1"/>
    </source>
</evidence>
<gene>
    <name evidence="1" type="ORF">BCV71DRAFT_240158</name>
</gene>
<evidence type="ECO:0000313" key="2">
    <source>
        <dbReference type="Proteomes" id="UP000242381"/>
    </source>
</evidence>
<reference evidence="1 2" key="1">
    <citation type="journal article" date="2016" name="Proc. Natl. Acad. Sci. U.S.A.">
        <title>Lipid metabolic changes in an early divergent fungus govern the establishment of a mutualistic symbiosis with endobacteria.</title>
        <authorList>
            <person name="Lastovetsky O.A."/>
            <person name="Gaspar M.L."/>
            <person name="Mondo S.J."/>
            <person name="LaButti K.M."/>
            <person name="Sandor L."/>
            <person name="Grigoriev I.V."/>
            <person name="Henry S.A."/>
            <person name="Pawlowska T.E."/>
        </authorList>
    </citation>
    <scope>NUCLEOTIDE SEQUENCE [LARGE SCALE GENOMIC DNA]</scope>
    <source>
        <strain evidence="1 2">ATCC 11559</strain>
    </source>
</reference>
<protein>
    <submittedName>
        <fullName evidence="1">Uncharacterized protein</fullName>
    </submittedName>
</protein>
<dbReference type="Proteomes" id="UP000242381">
    <property type="component" value="Unassembled WGS sequence"/>
</dbReference>
<dbReference type="EMBL" id="KV921677">
    <property type="protein sequence ID" value="ORE12408.1"/>
    <property type="molecule type" value="Genomic_DNA"/>
</dbReference>
<dbReference type="AlphaFoldDB" id="A0A1X0RKH7"/>
<proteinExistence type="predicted"/>
<accession>A0A1X0RKH7</accession>